<dbReference type="AlphaFoldDB" id="A0A7K0EPK4"/>
<dbReference type="OrthoDB" id="163809at2"/>
<reference evidence="2 3" key="1">
    <citation type="journal article" date="2018" name="Antonie Van Leeuwenhoek">
        <title>Larkinella terrae sp. nov., isolated from soil on Jeju Island, South Korea.</title>
        <authorList>
            <person name="Ten L.N."/>
            <person name="Jeon J."/>
            <person name="Park S.J."/>
            <person name="Park S."/>
            <person name="Lee S.Y."/>
            <person name="Kim M.K."/>
            <person name="Jung H.Y."/>
        </authorList>
    </citation>
    <scope>NUCLEOTIDE SEQUENCE [LARGE SCALE GENOMIC DNA]</scope>
    <source>
        <strain evidence="2 3">KCTC 52001</strain>
    </source>
</reference>
<evidence type="ECO:0008006" key="4">
    <source>
        <dbReference type="Google" id="ProtNLM"/>
    </source>
</evidence>
<dbReference type="PROSITE" id="PS51257">
    <property type="entry name" value="PROKAR_LIPOPROTEIN"/>
    <property type="match status" value="1"/>
</dbReference>
<proteinExistence type="predicted"/>
<feature type="region of interest" description="Disordered" evidence="1">
    <location>
        <begin position="125"/>
        <end position="144"/>
    </location>
</feature>
<evidence type="ECO:0000313" key="3">
    <source>
        <dbReference type="Proteomes" id="UP000441754"/>
    </source>
</evidence>
<organism evidence="2 3">
    <name type="scientific">Larkinella terrae</name>
    <dbReference type="NCBI Taxonomy" id="2025311"/>
    <lineage>
        <taxon>Bacteria</taxon>
        <taxon>Pseudomonadati</taxon>
        <taxon>Bacteroidota</taxon>
        <taxon>Cytophagia</taxon>
        <taxon>Cytophagales</taxon>
        <taxon>Spirosomataceae</taxon>
        <taxon>Larkinella</taxon>
    </lineage>
</organism>
<dbReference type="Proteomes" id="UP000441754">
    <property type="component" value="Unassembled WGS sequence"/>
</dbReference>
<dbReference type="RefSeq" id="WP_154177143.1">
    <property type="nucleotide sequence ID" value="NZ_WJXZ01000013.1"/>
</dbReference>
<sequence length="144" mass="15432">MTPFKSLYGLLLVGLLAVGCEKDKSVTPAEESKPVTVKINQSARVNQNVTLNVESINDSRCPANALCVWLGNATVKFSLKNDSEVQTGELCLGQCGQQLKNRDAVTVQLGGVNYEVALSEVKPFPGTQPDGTPKEAVVTVNRKN</sequence>
<gene>
    <name evidence="2" type="ORF">GJJ30_20915</name>
</gene>
<accession>A0A7K0EPK4</accession>
<name>A0A7K0EPK4_9BACT</name>
<comment type="caution">
    <text evidence="2">The sequence shown here is derived from an EMBL/GenBank/DDBJ whole genome shotgun (WGS) entry which is preliminary data.</text>
</comment>
<protein>
    <recommendedName>
        <fullName evidence="4">Lipoprotein</fullName>
    </recommendedName>
</protein>
<evidence type="ECO:0000313" key="2">
    <source>
        <dbReference type="EMBL" id="MRS63773.1"/>
    </source>
</evidence>
<keyword evidence="3" id="KW-1185">Reference proteome</keyword>
<dbReference type="EMBL" id="WJXZ01000013">
    <property type="protein sequence ID" value="MRS63773.1"/>
    <property type="molecule type" value="Genomic_DNA"/>
</dbReference>
<evidence type="ECO:0000256" key="1">
    <source>
        <dbReference type="SAM" id="MobiDB-lite"/>
    </source>
</evidence>